<comment type="caution">
    <text evidence="3">The sequence shown here is derived from an EMBL/GenBank/DDBJ whole genome shotgun (WGS) entry which is preliminary data.</text>
</comment>
<gene>
    <name evidence="3" type="ORF">niasHT_034857</name>
</gene>
<protein>
    <recommendedName>
        <fullName evidence="2">DUF7516 domain-containing protein</fullName>
    </recommendedName>
</protein>
<feature type="compositionally biased region" description="Acidic residues" evidence="1">
    <location>
        <begin position="221"/>
        <end position="230"/>
    </location>
</feature>
<dbReference type="AlphaFoldDB" id="A0ABD2IKY9"/>
<dbReference type="InterPro" id="IPR055938">
    <property type="entry name" value="DUF7516"/>
</dbReference>
<feature type="compositionally biased region" description="Basic and acidic residues" evidence="1">
    <location>
        <begin position="183"/>
        <end position="193"/>
    </location>
</feature>
<feature type="compositionally biased region" description="Basic and acidic residues" evidence="1">
    <location>
        <begin position="273"/>
        <end position="303"/>
    </location>
</feature>
<sequence length="449" mass="50152">MSDGFAKMSRSDQLKIGRDRLLRCLAKCGGEYQSVRHLDVQNKYLEEYNAQLSKSELRKLFNKGRMQEVLQEYLSEDVEIAIDTEQHGVLFLKLKKSLKEALAHQPKIAPNLVPASKEGVSIAKIVPVHRSIGNFVDEVPKKQNEEVLDEDIFENIGKEKAAQLMADLGLAEEKKTGAQSAEKVAEERTEAHGQQRMGTAPRNLRKGMPKKKPQHLAILTDSEDEAEETEEKPNGIGTAVLGNGGEEKGRVATDLSDKAQPPPKSKGVVAISHAEKYIMRVKQNREETTKQQQKTEQKEEMRKGTGKMQKQGSSEDEEPNEWDKLSGASANGGPTANGKRKNEMTKYDAYLYSAVISTFLHVHKTTTLSKLHNYLSDNYSDGNLFRRTFPEQTDLLDFVRTNCKNIRCSQVSSNEFALLWSEESEGKMVRLLLKVGKVLSGGSEMANGD</sequence>
<evidence type="ECO:0000259" key="2">
    <source>
        <dbReference type="Pfam" id="PF24360"/>
    </source>
</evidence>
<dbReference type="Proteomes" id="UP001620626">
    <property type="component" value="Unassembled WGS sequence"/>
</dbReference>
<reference evidence="3 4" key="1">
    <citation type="submission" date="2024-10" db="EMBL/GenBank/DDBJ databases">
        <authorList>
            <person name="Kim D."/>
        </authorList>
    </citation>
    <scope>NUCLEOTIDE SEQUENCE [LARGE SCALE GENOMIC DNA]</scope>
    <source>
        <strain evidence="3">BH-2024</strain>
    </source>
</reference>
<dbReference type="EMBL" id="JBICBT010001199">
    <property type="protein sequence ID" value="KAL3078707.1"/>
    <property type="molecule type" value="Genomic_DNA"/>
</dbReference>
<proteinExistence type="predicted"/>
<accession>A0ABD2IKY9</accession>
<name>A0ABD2IKY9_9BILA</name>
<organism evidence="3 4">
    <name type="scientific">Heterodera trifolii</name>
    <dbReference type="NCBI Taxonomy" id="157864"/>
    <lineage>
        <taxon>Eukaryota</taxon>
        <taxon>Metazoa</taxon>
        <taxon>Ecdysozoa</taxon>
        <taxon>Nematoda</taxon>
        <taxon>Chromadorea</taxon>
        <taxon>Rhabditida</taxon>
        <taxon>Tylenchina</taxon>
        <taxon>Tylenchomorpha</taxon>
        <taxon>Tylenchoidea</taxon>
        <taxon>Heteroderidae</taxon>
        <taxon>Heteroderinae</taxon>
        <taxon>Heterodera</taxon>
    </lineage>
</organism>
<feature type="compositionally biased region" description="Basic and acidic residues" evidence="1">
    <location>
        <begin position="245"/>
        <end position="257"/>
    </location>
</feature>
<feature type="region of interest" description="Disordered" evidence="1">
    <location>
        <begin position="174"/>
        <end position="340"/>
    </location>
</feature>
<feature type="domain" description="DUF7516" evidence="2">
    <location>
        <begin position="17"/>
        <end position="100"/>
    </location>
</feature>
<evidence type="ECO:0000256" key="1">
    <source>
        <dbReference type="SAM" id="MobiDB-lite"/>
    </source>
</evidence>
<dbReference type="Pfam" id="PF24360">
    <property type="entry name" value="DUF7516"/>
    <property type="match status" value="1"/>
</dbReference>
<evidence type="ECO:0000313" key="4">
    <source>
        <dbReference type="Proteomes" id="UP001620626"/>
    </source>
</evidence>
<keyword evidence="4" id="KW-1185">Reference proteome</keyword>
<feature type="compositionally biased region" description="Basic residues" evidence="1">
    <location>
        <begin position="203"/>
        <end position="214"/>
    </location>
</feature>
<evidence type="ECO:0000313" key="3">
    <source>
        <dbReference type="EMBL" id="KAL3078707.1"/>
    </source>
</evidence>